<proteinExistence type="predicted"/>
<evidence type="ECO:0000313" key="2">
    <source>
        <dbReference type="EMBL" id="KAF9071115.1"/>
    </source>
</evidence>
<sequence length="443" mass="48315">MAPQSNTASPFSGLVGATMAALKLRDNGYNQVAVDDEGKVALHRPSGEYMDREAGLQALEEEEGFLNKNQRPIRKRQTPRCVCCGINCGLFFKIIGILVALFFVVSAGKLIWWALTPSSTGLEGAPVFSESLGCLDASFLYNGGETTVSVPMGNRHEHAVDTHGSGVGTFLITEAPADVTEVQYKITIKTNDKALLDDVAMTYPAPLPDGTSDGVSRMFIETPVFPKASSSCMRYDVVMYVPKALKKLHIGSHSTAHVQFDTHAHLDLDNLFVTLFTLDPRNLIQSSDNVRATDLTLEVYRGWILGDVSVARVLRVATQRGDGVANVHVRPTAAVDPTDPEEIAFTTMTGAGRTDIFFENDKAFPHRPIKATHTSSRGADIYLTYKDAEFDGNIQLDSTSFTVKGAKPYTLADAKGSYTHWVGDMNGKDEITMKSKGWTGLYF</sequence>
<keyword evidence="3" id="KW-1185">Reference proteome</keyword>
<dbReference type="EMBL" id="JADNRY010000035">
    <property type="protein sequence ID" value="KAF9071115.1"/>
    <property type="molecule type" value="Genomic_DNA"/>
</dbReference>
<keyword evidence="1" id="KW-0472">Membrane</keyword>
<evidence type="ECO:0000256" key="1">
    <source>
        <dbReference type="SAM" id="Phobius"/>
    </source>
</evidence>
<organism evidence="2 3">
    <name type="scientific">Rhodocollybia butyracea</name>
    <dbReference type="NCBI Taxonomy" id="206335"/>
    <lineage>
        <taxon>Eukaryota</taxon>
        <taxon>Fungi</taxon>
        <taxon>Dikarya</taxon>
        <taxon>Basidiomycota</taxon>
        <taxon>Agaricomycotina</taxon>
        <taxon>Agaricomycetes</taxon>
        <taxon>Agaricomycetidae</taxon>
        <taxon>Agaricales</taxon>
        <taxon>Marasmiineae</taxon>
        <taxon>Omphalotaceae</taxon>
        <taxon>Rhodocollybia</taxon>
    </lineage>
</organism>
<feature type="transmembrane region" description="Helical" evidence="1">
    <location>
        <begin position="90"/>
        <end position="112"/>
    </location>
</feature>
<evidence type="ECO:0000313" key="3">
    <source>
        <dbReference type="Proteomes" id="UP000772434"/>
    </source>
</evidence>
<name>A0A9P5U8M2_9AGAR</name>
<gene>
    <name evidence="2" type="ORF">BDP27DRAFT_1382578</name>
</gene>
<keyword evidence="1" id="KW-0812">Transmembrane</keyword>
<accession>A0A9P5U8M2</accession>
<dbReference type="OrthoDB" id="2991206at2759"/>
<keyword evidence="1" id="KW-1133">Transmembrane helix</keyword>
<dbReference type="AlphaFoldDB" id="A0A9P5U8M2"/>
<protein>
    <submittedName>
        <fullName evidence="2">Uncharacterized protein</fullName>
    </submittedName>
</protein>
<dbReference type="Proteomes" id="UP000772434">
    <property type="component" value="Unassembled WGS sequence"/>
</dbReference>
<reference evidence="2" key="1">
    <citation type="submission" date="2020-11" db="EMBL/GenBank/DDBJ databases">
        <authorList>
            <consortium name="DOE Joint Genome Institute"/>
            <person name="Ahrendt S."/>
            <person name="Riley R."/>
            <person name="Andreopoulos W."/>
            <person name="Labutti K."/>
            <person name="Pangilinan J."/>
            <person name="Ruiz-Duenas F.J."/>
            <person name="Barrasa J.M."/>
            <person name="Sanchez-Garcia M."/>
            <person name="Camarero S."/>
            <person name="Miyauchi S."/>
            <person name="Serrano A."/>
            <person name="Linde D."/>
            <person name="Babiker R."/>
            <person name="Drula E."/>
            <person name="Ayuso-Fernandez I."/>
            <person name="Pacheco R."/>
            <person name="Padilla G."/>
            <person name="Ferreira P."/>
            <person name="Barriuso J."/>
            <person name="Kellner H."/>
            <person name="Castanera R."/>
            <person name="Alfaro M."/>
            <person name="Ramirez L."/>
            <person name="Pisabarro A.G."/>
            <person name="Kuo A."/>
            <person name="Tritt A."/>
            <person name="Lipzen A."/>
            <person name="He G."/>
            <person name="Yan M."/>
            <person name="Ng V."/>
            <person name="Cullen D."/>
            <person name="Martin F."/>
            <person name="Rosso M.-N."/>
            <person name="Henrissat B."/>
            <person name="Hibbett D."/>
            <person name="Martinez A.T."/>
            <person name="Grigoriev I.V."/>
        </authorList>
    </citation>
    <scope>NUCLEOTIDE SEQUENCE</scope>
    <source>
        <strain evidence="2">AH 40177</strain>
    </source>
</reference>
<comment type="caution">
    <text evidence="2">The sequence shown here is derived from an EMBL/GenBank/DDBJ whole genome shotgun (WGS) entry which is preliminary data.</text>
</comment>